<organism evidence="2 3">
    <name type="scientific">Nesidiocoris tenuis</name>
    <dbReference type="NCBI Taxonomy" id="355587"/>
    <lineage>
        <taxon>Eukaryota</taxon>
        <taxon>Metazoa</taxon>
        <taxon>Ecdysozoa</taxon>
        <taxon>Arthropoda</taxon>
        <taxon>Hexapoda</taxon>
        <taxon>Insecta</taxon>
        <taxon>Pterygota</taxon>
        <taxon>Neoptera</taxon>
        <taxon>Paraneoptera</taxon>
        <taxon>Hemiptera</taxon>
        <taxon>Heteroptera</taxon>
        <taxon>Panheteroptera</taxon>
        <taxon>Cimicomorpha</taxon>
        <taxon>Miridae</taxon>
        <taxon>Dicyphina</taxon>
        <taxon>Nesidiocoris</taxon>
    </lineage>
</organism>
<accession>A0A6H5GHL2</accession>
<sequence length="56" mass="6135">MDHSYARPSSSSSSAQHRPSVIFHTDHISSNNSMNRVGNRYAWGANLSTAPGRFGE</sequence>
<evidence type="ECO:0000313" key="2">
    <source>
        <dbReference type="EMBL" id="CAB0002553.1"/>
    </source>
</evidence>
<dbReference type="AlphaFoldDB" id="A0A6H5GHL2"/>
<dbReference type="Proteomes" id="UP000479000">
    <property type="component" value="Unassembled WGS sequence"/>
</dbReference>
<feature type="region of interest" description="Disordered" evidence="1">
    <location>
        <begin position="1"/>
        <end position="34"/>
    </location>
</feature>
<proteinExistence type="predicted"/>
<feature type="compositionally biased region" description="Low complexity" evidence="1">
    <location>
        <begin position="1"/>
        <end position="20"/>
    </location>
</feature>
<evidence type="ECO:0000313" key="3">
    <source>
        <dbReference type="Proteomes" id="UP000479000"/>
    </source>
</evidence>
<reference evidence="2 3" key="1">
    <citation type="submission" date="2020-02" db="EMBL/GenBank/DDBJ databases">
        <authorList>
            <person name="Ferguson B K."/>
        </authorList>
    </citation>
    <scope>NUCLEOTIDE SEQUENCE [LARGE SCALE GENOMIC DNA]</scope>
</reference>
<feature type="non-terminal residue" evidence="2">
    <location>
        <position position="56"/>
    </location>
</feature>
<protein>
    <submittedName>
        <fullName evidence="2">Uncharacterized protein</fullName>
    </submittedName>
</protein>
<name>A0A6H5GHL2_9HEMI</name>
<gene>
    <name evidence="2" type="ORF">NTEN_LOCUS8340</name>
</gene>
<keyword evidence="3" id="KW-1185">Reference proteome</keyword>
<dbReference type="EMBL" id="CADCXU010012616">
    <property type="protein sequence ID" value="CAB0002553.1"/>
    <property type="molecule type" value="Genomic_DNA"/>
</dbReference>
<evidence type="ECO:0000256" key="1">
    <source>
        <dbReference type="SAM" id="MobiDB-lite"/>
    </source>
</evidence>